<evidence type="ECO:0000259" key="1">
    <source>
        <dbReference type="Pfam" id="PF01609"/>
    </source>
</evidence>
<feature type="domain" description="Transposase Tn5-like N-terminal" evidence="2">
    <location>
        <begin position="7"/>
        <end position="65"/>
    </location>
</feature>
<evidence type="ECO:0000313" key="4">
    <source>
        <dbReference type="Proteomes" id="UP000590068"/>
    </source>
</evidence>
<dbReference type="Gene3D" id="1.10.740.10">
    <property type="entry name" value="Transferase Inhibitor Protein From Tn5, Chain"/>
    <property type="match status" value="1"/>
</dbReference>
<dbReference type="InterPro" id="IPR054836">
    <property type="entry name" value="Tn5_transposase"/>
</dbReference>
<dbReference type="InterPro" id="IPR002559">
    <property type="entry name" value="Transposase_11"/>
</dbReference>
<dbReference type="SUPFAM" id="SSF53098">
    <property type="entry name" value="Ribonuclease H-like"/>
    <property type="match status" value="1"/>
</dbReference>
<dbReference type="Proteomes" id="UP000590068">
    <property type="component" value="Unassembled WGS sequence"/>
</dbReference>
<reference evidence="3 4" key="1">
    <citation type="submission" date="2020-04" db="EMBL/GenBank/DDBJ databases">
        <title>WGS-Seq of Vibrio isolated by the O'Toole Lab.</title>
        <authorList>
            <person name="Mckone K.P."/>
            <person name="Whitaker R."/>
            <person name="Sevigney J.L."/>
            <person name="Herring J.B."/>
            <person name="O'Toole G."/>
        </authorList>
    </citation>
    <scope>NUCLEOTIDE SEQUENCE [LARGE SCALE GENOMIC DNA]</scope>
    <source>
        <strain evidence="3 4">BS_02</strain>
    </source>
</reference>
<dbReference type="EMBL" id="JABCJR010000022">
    <property type="protein sequence ID" value="NMR70705.1"/>
    <property type="molecule type" value="Genomic_DNA"/>
</dbReference>
<accession>A0ABX1UAE5</accession>
<dbReference type="InterPro" id="IPR047768">
    <property type="entry name" value="Tn5p-like"/>
</dbReference>
<keyword evidence="4" id="KW-1185">Reference proteome</keyword>
<dbReference type="RefSeq" id="WP_102322403.1">
    <property type="nucleotide sequence ID" value="NZ_JABBXC010000014.1"/>
</dbReference>
<protein>
    <submittedName>
        <fullName evidence="3">IS4 family transposase</fullName>
    </submittedName>
</protein>
<feature type="domain" description="Transposase IS4-like" evidence="1">
    <location>
        <begin position="191"/>
        <end position="366"/>
    </location>
</feature>
<proteinExistence type="predicted"/>
<organism evidence="3 4">
    <name type="scientific">Vibrio breoganii</name>
    <dbReference type="NCBI Taxonomy" id="553239"/>
    <lineage>
        <taxon>Bacteria</taxon>
        <taxon>Pseudomonadati</taxon>
        <taxon>Pseudomonadota</taxon>
        <taxon>Gammaproteobacteria</taxon>
        <taxon>Vibrionales</taxon>
        <taxon>Vibrionaceae</taxon>
        <taxon>Vibrio</taxon>
    </lineage>
</organism>
<dbReference type="NCBIfam" id="NF033590">
    <property type="entry name" value="transpos_IS4_3"/>
    <property type="match status" value="1"/>
</dbReference>
<dbReference type="Pfam" id="PF14706">
    <property type="entry name" value="Tnp_DNA_bind"/>
    <property type="match status" value="1"/>
</dbReference>
<name>A0ABX1UAE5_9VIBR</name>
<evidence type="ECO:0000259" key="2">
    <source>
        <dbReference type="Pfam" id="PF14706"/>
    </source>
</evidence>
<dbReference type="InterPro" id="IPR012337">
    <property type="entry name" value="RNaseH-like_sf"/>
</dbReference>
<dbReference type="Pfam" id="PF01609">
    <property type="entry name" value="DDE_Tnp_1"/>
    <property type="match status" value="1"/>
</dbReference>
<dbReference type="Gene3D" id="3.90.350.10">
    <property type="entry name" value="Transposase Inhibitor Protein From Tn5, Chain A, domain 1"/>
    <property type="match status" value="1"/>
</dbReference>
<dbReference type="Gene3D" id="1.10.246.40">
    <property type="entry name" value="Tn5 transposase, domain 1"/>
    <property type="match status" value="1"/>
</dbReference>
<dbReference type="PANTHER" id="PTHR37319:SF1">
    <property type="entry name" value="TRANSPOSASE TN5 DIMERISATION DOMAIN-CONTAINING PROTEIN"/>
    <property type="match status" value="1"/>
</dbReference>
<dbReference type="InterPro" id="IPR014737">
    <property type="entry name" value="Transposase_Tn5-like_C"/>
</dbReference>
<dbReference type="PANTHER" id="PTHR37319">
    <property type="entry name" value="TRANSPOSASE"/>
    <property type="match status" value="1"/>
</dbReference>
<dbReference type="InterPro" id="IPR014735">
    <property type="entry name" value="Transposase_Tn5-like_N"/>
</dbReference>
<sequence length="467" mass="53899">MFTSNSEHWAEFIFGRAQLGDPRRTNRLVKVASDLAKNAGKSVSRSCDDPASIEGAYRFIRNDSISPEAIAEAGYTQTDELVRQRPLVLALQDTTGLSYRHSVCEELGEVNSGSDTRHSNKGRTLYAHSTLMLDAQSEQVLGLAYQHYWYRQSKQVQQTHQLQCRERSEKESYKWQHNVEQLSSRLETLDNVIDVCDREADMYEYLDYQISQGHRFVVRASDNRRLVGFDEKLFTVLDALEPSAHYTIDIQQKGGRRARTATIALSHTSVTLQKPQRAKAEAAITVNAVVCQEVEPNGEKGKLRWVLYTTEPVTTPEEARQIARYYELRWRIEEFHKIWKSEGTQVERLRMQSRDNLRRVAVIQAFIAVRLFQLRELTQNKEEAKNVPCTVYFSNVSWKILWKATNKTKPIPTEPPSLHWGYYALAKLGRWHDSKRNGRVGVVALWDGWLQLMQLVESYEMLKGLDL</sequence>
<dbReference type="InterPro" id="IPR038215">
    <property type="entry name" value="TN5-like_N_sf"/>
</dbReference>
<gene>
    <name evidence="3" type="ORF">HJ568_12040</name>
</gene>
<comment type="caution">
    <text evidence="3">The sequence shown here is derived from an EMBL/GenBank/DDBJ whole genome shotgun (WGS) entry which is preliminary data.</text>
</comment>
<evidence type="ECO:0000313" key="3">
    <source>
        <dbReference type="EMBL" id="NMR70705.1"/>
    </source>
</evidence>